<keyword evidence="1" id="KW-0175">Coiled coil</keyword>
<sequence>MGGNNPQNLTADEAKANRLNLLLDEIEKEIADLTRDTQTLNAEVLAEIDKKKKEKIINFINKLPNQI</sequence>
<dbReference type="EMBL" id="LBTN01000001">
    <property type="protein sequence ID" value="KKQ41355.1"/>
    <property type="molecule type" value="Genomic_DNA"/>
</dbReference>
<dbReference type="Proteomes" id="UP000034333">
    <property type="component" value="Unassembled WGS sequence"/>
</dbReference>
<dbReference type="AlphaFoldDB" id="A0A0G0HRW1"/>
<accession>A0A0G0HRW1</accession>
<comment type="caution">
    <text evidence="2">The sequence shown here is derived from an EMBL/GenBank/DDBJ whole genome shotgun (WGS) entry which is preliminary data.</text>
</comment>
<gene>
    <name evidence="2" type="ORF">US58_C0001G0029</name>
</gene>
<name>A0A0G0HRW1_9BACT</name>
<proteinExistence type="predicted"/>
<evidence type="ECO:0000313" key="2">
    <source>
        <dbReference type="EMBL" id="KKQ41355.1"/>
    </source>
</evidence>
<organism evidence="2 3">
    <name type="scientific">Candidatus Magasanikbacteria bacterium GW2011_GWA2_37_8</name>
    <dbReference type="NCBI Taxonomy" id="1619036"/>
    <lineage>
        <taxon>Bacteria</taxon>
        <taxon>Candidatus Magasanikiibacteriota</taxon>
    </lineage>
</organism>
<reference evidence="2 3" key="1">
    <citation type="journal article" date="2015" name="Nature">
        <title>rRNA introns, odd ribosomes, and small enigmatic genomes across a large radiation of phyla.</title>
        <authorList>
            <person name="Brown C.T."/>
            <person name="Hug L.A."/>
            <person name="Thomas B.C."/>
            <person name="Sharon I."/>
            <person name="Castelle C.J."/>
            <person name="Singh A."/>
            <person name="Wilkins M.J."/>
            <person name="Williams K.H."/>
            <person name="Banfield J.F."/>
        </authorList>
    </citation>
    <scope>NUCLEOTIDE SEQUENCE [LARGE SCALE GENOMIC DNA]</scope>
</reference>
<feature type="coiled-coil region" evidence="1">
    <location>
        <begin position="9"/>
        <end position="43"/>
    </location>
</feature>
<protein>
    <submittedName>
        <fullName evidence="2">Uncharacterized protein</fullName>
    </submittedName>
</protein>
<evidence type="ECO:0000256" key="1">
    <source>
        <dbReference type="SAM" id="Coils"/>
    </source>
</evidence>
<dbReference type="STRING" id="1619036.US58_C0001G0029"/>
<evidence type="ECO:0000313" key="3">
    <source>
        <dbReference type="Proteomes" id="UP000034333"/>
    </source>
</evidence>